<accession>A0ABS4X3Q2</accession>
<comment type="caution">
    <text evidence="1">The sequence shown here is derived from an EMBL/GenBank/DDBJ whole genome shotgun (WGS) entry which is preliminary data.</text>
</comment>
<dbReference type="Proteomes" id="UP001519290">
    <property type="component" value="Unassembled WGS sequence"/>
</dbReference>
<name>A0ABS4X3Q2_9MICO</name>
<protein>
    <submittedName>
        <fullName evidence="1">Uncharacterized protein</fullName>
    </submittedName>
</protein>
<dbReference type="EMBL" id="JAGIOD010000002">
    <property type="protein sequence ID" value="MBP2382961.1"/>
    <property type="molecule type" value="Genomic_DNA"/>
</dbReference>
<keyword evidence="2" id="KW-1185">Reference proteome</keyword>
<dbReference type="RefSeq" id="WP_209903465.1">
    <property type="nucleotide sequence ID" value="NZ_BAAAJW010000023.1"/>
</dbReference>
<evidence type="ECO:0000313" key="1">
    <source>
        <dbReference type="EMBL" id="MBP2382961.1"/>
    </source>
</evidence>
<gene>
    <name evidence="1" type="ORF">JOF43_002950</name>
</gene>
<reference evidence="1 2" key="1">
    <citation type="submission" date="2021-03" db="EMBL/GenBank/DDBJ databases">
        <title>Sequencing the genomes of 1000 actinobacteria strains.</title>
        <authorList>
            <person name="Klenk H.-P."/>
        </authorList>
    </citation>
    <scope>NUCLEOTIDE SEQUENCE [LARGE SCALE GENOMIC DNA]</scope>
    <source>
        <strain evidence="1 2">DSM 14566</strain>
    </source>
</reference>
<organism evidence="1 2">
    <name type="scientific">Brachybacterium sacelli</name>
    <dbReference type="NCBI Taxonomy" id="173364"/>
    <lineage>
        <taxon>Bacteria</taxon>
        <taxon>Bacillati</taxon>
        <taxon>Actinomycetota</taxon>
        <taxon>Actinomycetes</taxon>
        <taxon>Micrococcales</taxon>
        <taxon>Dermabacteraceae</taxon>
        <taxon>Brachybacterium</taxon>
    </lineage>
</organism>
<evidence type="ECO:0000313" key="2">
    <source>
        <dbReference type="Proteomes" id="UP001519290"/>
    </source>
</evidence>
<proteinExistence type="predicted"/>
<sequence>MVPETIYLATDRRTCLARVEHRREEHGDDFTLDPAVAAEYFDRFEVPSTDEGPLVVIGPPLGDQL</sequence>